<evidence type="ECO:0000313" key="2">
    <source>
        <dbReference type="EMBL" id="VFU55489.1"/>
    </source>
</evidence>
<reference evidence="2" key="1">
    <citation type="submission" date="2019-03" db="EMBL/GenBank/DDBJ databases">
        <authorList>
            <person name="Mank J."/>
            <person name="Almeida P."/>
        </authorList>
    </citation>
    <scope>NUCLEOTIDE SEQUENCE</scope>
    <source>
        <strain evidence="2">78183</strain>
    </source>
</reference>
<sequence length="218" mass="22811">MGDPVPAGARLIIFFLWVAEYVSKISLLLIASCLAAPSPDSLDDLESQALPSSGVREPDLGKELKKTLLSLCFGAALQIATQSKQAAESEINNSISFLSLGCIHPPLYQRKMQVASRVLEKVAFFLLATTFFFAIATPCPLAIKCAIWALYSISLIAIATCNFLLYSGGALTHAPQVPVVEGAAVEAVKEKGASAAGRAGGGNGAVGFVAVEVQPKDT</sequence>
<proteinExistence type="predicted"/>
<name>A0A6N2MSP8_SALVM</name>
<feature type="transmembrane region" description="Helical" evidence="1">
    <location>
        <begin position="148"/>
        <end position="166"/>
    </location>
</feature>
<feature type="transmembrane region" description="Helical" evidence="1">
    <location>
        <begin position="118"/>
        <end position="136"/>
    </location>
</feature>
<gene>
    <name evidence="2" type="ORF">SVIM_LOCUS394164</name>
</gene>
<keyword evidence="1" id="KW-0812">Transmembrane</keyword>
<dbReference type="EMBL" id="CAADRP010001885">
    <property type="protein sequence ID" value="VFU55489.1"/>
    <property type="molecule type" value="Genomic_DNA"/>
</dbReference>
<accession>A0A6N2MSP8</accession>
<protein>
    <submittedName>
        <fullName evidence="2">Uncharacterized protein</fullName>
    </submittedName>
</protein>
<dbReference type="AlphaFoldDB" id="A0A6N2MSP8"/>
<organism evidence="2">
    <name type="scientific">Salix viminalis</name>
    <name type="common">Common osier</name>
    <name type="synonym">Basket willow</name>
    <dbReference type="NCBI Taxonomy" id="40686"/>
    <lineage>
        <taxon>Eukaryota</taxon>
        <taxon>Viridiplantae</taxon>
        <taxon>Streptophyta</taxon>
        <taxon>Embryophyta</taxon>
        <taxon>Tracheophyta</taxon>
        <taxon>Spermatophyta</taxon>
        <taxon>Magnoliopsida</taxon>
        <taxon>eudicotyledons</taxon>
        <taxon>Gunneridae</taxon>
        <taxon>Pentapetalae</taxon>
        <taxon>rosids</taxon>
        <taxon>fabids</taxon>
        <taxon>Malpighiales</taxon>
        <taxon>Salicaceae</taxon>
        <taxon>Saliceae</taxon>
        <taxon>Salix</taxon>
    </lineage>
</organism>
<dbReference type="PANTHER" id="PTHR34741">
    <property type="entry name" value="IMAP FAMILY MEMBER 1, PUTATIVE-RELATED"/>
    <property type="match status" value="1"/>
</dbReference>
<feature type="transmembrane region" description="Helical" evidence="1">
    <location>
        <begin position="12"/>
        <end position="36"/>
    </location>
</feature>
<evidence type="ECO:0000256" key="1">
    <source>
        <dbReference type="SAM" id="Phobius"/>
    </source>
</evidence>
<keyword evidence="1" id="KW-0472">Membrane</keyword>
<keyword evidence="1" id="KW-1133">Transmembrane helix</keyword>
<dbReference type="PANTHER" id="PTHR34741:SF1">
    <property type="entry name" value="PGG DOMAIN-CONTAINING PROTEIN"/>
    <property type="match status" value="1"/>
</dbReference>